<feature type="domain" description="CobQ/CobB/MinD/ParA nucleotide binding" evidence="2">
    <location>
        <begin position="23"/>
        <end position="202"/>
    </location>
</feature>
<dbReference type="InterPro" id="IPR048089">
    <property type="entry name" value="McdA"/>
</dbReference>
<keyword evidence="4" id="KW-1185">Reference proteome</keyword>
<dbReference type="CDD" id="cd02042">
    <property type="entry name" value="ParAB_family"/>
    <property type="match status" value="1"/>
</dbReference>
<dbReference type="Proteomes" id="UP001237448">
    <property type="component" value="Unassembled WGS sequence"/>
</dbReference>
<accession>A0ABU0FGY4</accession>
<dbReference type="RefSeq" id="WP_307429497.1">
    <property type="nucleotide sequence ID" value="NZ_JAUSVK010000001.1"/>
</dbReference>
<dbReference type="EMBL" id="JAUSVK010000001">
    <property type="protein sequence ID" value="MDQ0393736.1"/>
    <property type="molecule type" value="Genomic_DNA"/>
</dbReference>
<evidence type="ECO:0000259" key="2">
    <source>
        <dbReference type="Pfam" id="PF01656"/>
    </source>
</evidence>
<dbReference type="NCBIfam" id="NF041546">
    <property type="entry name" value="ParA_partition"/>
    <property type="match status" value="1"/>
</dbReference>
<proteinExistence type="predicted"/>
<dbReference type="PANTHER" id="PTHR13696">
    <property type="entry name" value="P-LOOP CONTAINING NUCLEOSIDE TRIPHOSPHATE HYDROLASE"/>
    <property type="match status" value="1"/>
</dbReference>
<gene>
    <name evidence="3" type="ORF">J3R73_003528</name>
</gene>
<dbReference type="InterPro" id="IPR050678">
    <property type="entry name" value="DNA_Partitioning_ATPase"/>
</dbReference>
<dbReference type="Gene3D" id="3.40.50.300">
    <property type="entry name" value="P-loop containing nucleotide triphosphate hydrolases"/>
    <property type="match status" value="1"/>
</dbReference>
<evidence type="ECO:0000313" key="3">
    <source>
        <dbReference type="EMBL" id="MDQ0393736.1"/>
    </source>
</evidence>
<evidence type="ECO:0000313" key="4">
    <source>
        <dbReference type="Proteomes" id="UP001237448"/>
    </source>
</evidence>
<feature type="region of interest" description="Disordered" evidence="1">
    <location>
        <begin position="1"/>
        <end position="25"/>
    </location>
</feature>
<name>A0ABU0FGY4_9HYPH</name>
<evidence type="ECO:0000256" key="1">
    <source>
        <dbReference type="SAM" id="MobiDB-lite"/>
    </source>
</evidence>
<dbReference type="Pfam" id="PF01656">
    <property type="entry name" value="CbiA"/>
    <property type="match status" value="1"/>
</dbReference>
<dbReference type="PANTHER" id="PTHR13696:SF96">
    <property type="entry name" value="COBQ_COBB_MIND_PARA NUCLEOTIDE BINDING DOMAIN-CONTAINING PROTEIN"/>
    <property type="match status" value="1"/>
</dbReference>
<dbReference type="PIRSF" id="PIRSF009320">
    <property type="entry name" value="Nuc_binding_HP_1000"/>
    <property type="match status" value="1"/>
</dbReference>
<protein>
    <submittedName>
        <fullName evidence="3">Chromosome partitioning protein</fullName>
    </submittedName>
</protein>
<sequence>MAKSPERLSIPYRSDSDSRKNDILNQKGGVGKTTLALHLAGEWARHGQRVTLIDADPQGSALDWSQQRSREGLERLFGVVGLARDTLHREAPELARGVDHVVIDGPPRVAALMRSALLAADLVLIPVQPSPLDGWASAEMLTLLGEARIYRPDLKARFVLNRCAARTVLARETAETLADHDPPPLLTTIGQRIAFADVVQTGRLAAEQDDSSPAAREIAALAAEVTGIGA</sequence>
<dbReference type="InterPro" id="IPR002586">
    <property type="entry name" value="CobQ/CobB/MinD/ParA_Nub-bd_dom"/>
</dbReference>
<organism evidence="3 4">
    <name type="scientific">Labrys monachus</name>
    <dbReference type="NCBI Taxonomy" id="217067"/>
    <lineage>
        <taxon>Bacteria</taxon>
        <taxon>Pseudomonadati</taxon>
        <taxon>Pseudomonadota</taxon>
        <taxon>Alphaproteobacteria</taxon>
        <taxon>Hyphomicrobiales</taxon>
        <taxon>Xanthobacteraceae</taxon>
        <taxon>Labrys</taxon>
    </lineage>
</organism>
<dbReference type="InterPro" id="IPR027417">
    <property type="entry name" value="P-loop_NTPase"/>
</dbReference>
<reference evidence="3 4" key="1">
    <citation type="submission" date="2023-07" db="EMBL/GenBank/DDBJ databases">
        <title>Genomic Encyclopedia of Type Strains, Phase IV (KMG-IV): sequencing the most valuable type-strain genomes for metagenomic binning, comparative biology and taxonomic classification.</title>
        <authorList>
            <person name="Goeker M."/>
        </authorList>
    </citation>
    <scope>NUCLEOTIDE SEQUENCE [LARGE SCALE GENOMIC DNA]</scope>
    <source>
        <strain evidence="3 4">DSM 5896</strain>
    </source>
</reference>
<dbReference type="SUPFAM" id="SSF52540">
    <property type="entry name" value="P-loop containing nucleoside triphosphate hydrolases"/>
    <property type="match status" value="1"/>
</dbReference>
<comment type="caution">
    <text evidence="3">The sequence shown here is derived from an EMBL/GenBank/DDBJ whole genome shotgun (WGS) entry which is preliminary data.</text>
</comment>